<proteinExistence type="predicted"/>
<keyword evidence="3" id="KW-1185">Reference proteome</keyword>
<gene>
    <name evidence="2" type="ORF">CCMP2556_LOCUS51349</name>
</gene>
<evidence type="ECO:0000313" key="3">
    <source>
        <dbReference type="Proteomes" id="UP001642484"/>
    </source>
</evidence>
<accession>A0ABP0SDI9</accession>
<feature type="domain" description="Ataxin-10" evidence="1">
    <location>
        <begin position="14"/>
        <end position="83"/>
    </location>
</feature>
<reference evidence="2 3" key="1">
    <citation type="submission" date="2024-02" db="EMBL/GenBank/DDBJ databases">
        <authorList>
            <person name="Chen Y."/>
            <person name="Shah S."/>
            <person name="Dougan E. K."/>
            <person name="Thang M."/>
            <person name="Chan C."/>
        </authorList>
    </citation>
    <scope>NUCLEOTIDE SEQUENCE [LARGE SCALE GENOMIC DNA]</scope>
</reference>
<organism evidence="2 3">
    <name type="scientific">Durusdinium trenchii</name>
    <dbReference type="NCBI Taxonomy" id="1381693"/>
    <lineage>
        <taxon>Eukaryota</taxon>
        <taxon>Sar</taxon>
        <taxon>Alveolata</taxon>
        <taxon>Dinophyceae</taxon>
        <taxon>Suessiales</taxon>
        <taxon>Symbiodiniaceae</taxon>
        <taxon>Durusdinium</taxon>
    </lineage>
</organism>
<dbReference type="Pfam" id="PF09759">
    <property type="entry name" value="Atx10homo_assoc"/>
    <property type="match status" value="1"/>
</dbReference>
<dbReference type="EMBL" id="CAXAMN010027395">
    <property type="protein sequence ID" value="CAK9110472.1"/>
    <property type="molecule type" value="Genomic_DNA"/>
</dbReference>
<evidence type="ECO:0000259" key="1">
    <source>
        <dbReference type="Pfam" id="PF09759"/>
    </source>
</evidence>
<name>A0ABP0SDI9_9DINO</name>
<comment type="caution">
    <text evidence="2">The sequence shown here is derived from an EMBL/GenBank/DDBJ whole genome shotgun (WGS) entry which is preliminary data.</text>
</comment>
<dbReference type="InterPro" id="IPR019156">
    <property type="entry name" value="Ataxin-10_domain"/>
</dbReference>
<protein>
    <recommendedName>
        <fullName evidence="1">Ataxin-10 domain-containing protein</fullName>
    </recommendedName>
</protein>
<evidence type="ECO:0000313" key="2">
    <source>
        <dbReference type="EMBL" id="CAK9110472.1"/>
    </source>
</evidence>
<dbReference type="Proteomes" id="UP001642484">
    <property type="component" value="Unassembled WGS sequence"/>
</dbReference>
<sequence length="100" mass="10975">MQLQLAPCWSLLSRLCGNILFESPEAAEFLRLSAGLPVLLSHCYADPELPLLREAGVYAVRNATKHSEKTRDAVRSILAERRVRDAAAGPLPTVDESALF</sequence>